<feature type="coiled-coil region" evidence="1">
    <location>
        <begin position="366"/>
        <end position="393"/>
    </location>
</feature>
<sequence>MGVLESLVRRQLFMESPSPLSESEARNPDVAERAVVFPNVIRQGQTFRRPFFESRVNLGPADVSGLVRPEPIEVEEPFDEYYYEPEEYGDYEQDDANISSAYIVEEPESEAGNLSGSILGLTHWNFLSKGSARLTSERACKGLGGQTGVFLLVGFDTGDKGSKRQGVKMAYKKPLWRSIPRPGEMQMVPAPTPAEYQTPVLRRRRPRRNLRQAPRVVHYNPRLGAEASPENYNCHVKIKADNVLLKSDILKDEREGEGDRIMRVDRVRRQLFAATPISPIEPERPDYAIAQSSPLGQVTRARVQDEVVAVPVVSPQGENIGQQVLVDRVYVGEGNRAFAIYVDEDCRESLTAEMAKACDTIKTKLNLQEEAEKEQLNRELKLMQKHRRTFLENVIGLVRPTPIRAEPEVVESEPEDYGGYKQNWDEFSSPYTVDDPLSQAGTTRRSRLGDYSRRRRLFNS</sequence>
<dbReference type="AlphaFoldDB" id="A0A7R9IBL0"/>
<reference evidence="2" key="1">
    <citation type="submission" date="2020-11" db="EMBL/GenBank/DDBJ databases">
        <authorList>
            <person name="Tran Van P."/>
        </authorList>
    </citation>
    <scope>NUCLEOTIDE SEQUENCE</scope>
</reference>
<gene>
    <name evidence="2" type="ORF">TTEB3V08_LOCUS2893</name>
</gene>
<organism evidence="2">
    <name type="scientific">Timema tahoe</name>
    <dbReference type="NCBI Taxonomy" id="61484"/>
    <lineage>
        <taxon>Eukaryota</taxon>
        <taxon>Metazoa</taxon>
        <taxon>Ecdysozoa</taxon>
        <taxon>Arthropoda</taxon>
        <taxon>Hexapoda</taxon>
        <taxon>Insecta</taxon>
        <taxon>Pterygota</taxon>
        <taxon>Neoptera</taxon>
        <taxon>Polyneoptera</taxon>
        <taxon>Phasmatodea</taxon>
        <taxon>Timematodea</taxon>
        <taxon>Timematoidea</taxon>
        <taxon>Timematidae</taxon>
        <taxon>Timema</taxon>
    </lineage>
</organism>
<proteinExistence type="predicted"/>
<accession>A0A7R9IBL0</accession>
<protein>
    <submittedName>
        <fullName evidence="2">Uncharacterized protein</fullName>
    </submittedName>
</protein>
<evidence type="ECO:0000313" key="2">
    <source>
        <dbReference type="EMBL" id="CAD7454799.1"/>
    </source>
</evidence>
<evidence type="ECO:0000256" key="1">
    <source>
        <dbReference type="SAM" id="Coils"/>
    </source>
</evidence>
<name>A0A7R9IBL0_9NEOP</name>
<keyword evidence="1" id="KW-0175">Coiled coil</keyword>
<dbReference type="EMBL" id="OE000719">
    <property type="protein sequence ID" value="CAD7454799.1"/>
    <property type="molecule type" value="Genomic_DNA"/>
</dbReference>